<proteinExistence type="predicted"/>
<dbReference type="OrthoDB" id="779789at2759"/>
<reference evidence="2" key="1">
    <citation type="journal article" date="2023" name="Plant J.">
        <title>The genome of the king protea, Protea cynaroides.</title>
        <authorList>
            <person name="Chang J."/>
            <person name="Duong T.A."/>
            <person name="Schoeman C."/>
            <person name="Ma X."/>
            <person name="Roodt D."/>
            <person name="Barker N."/>
            <person name="Li Z."/>
            <person name="Van de Peer Y."/>
            <person name="Mizrachi E."/>
        </authorList>
    </citation>
    <scope>NUCLEOTIDE SEQUENCE</scope>
    <source>
        <tissue evidence="2">Young leaves</tissue>
    </source>
</reference>
<feature type="transmembrane region" description="Helical" evidence="1">
    <location>
        <begin position="129"/>
        <end position="149"/>
    </location>
</feature>
<gene>
    <name evidence="2" type="ORF">NE237_009143</name>
</gene>
<keyword evidence="1" id="KW-1133">Transmembrane helix</keyword>
<protein>
    <submittedName>
        <fullName evidence="2">Uncharacterized protein</fullName>
    </submittedName>
</protein>
<dbReference type="AlphaFoldDB" id="A0A9Q0KX08"/>
<keyword evidence="1" id="KW-0472">Membrane</keyword>
<sequence>MTRVNDNWERLVRTTLQREQLCNAGRGRGRVSSGLAGAFPPSLGRTTKVEPILQAAEEIEDEDPNVPWILLRTPSQATSELLKKLEMLKQILEALQLKGLLHSKTDGTDSATLSSVLCVYSKKKIEWNWALPLIAVICVSFLFSTTTVASSGQYRHWALQCSGHGN</sequence>
<organism evidence="2 3">
    <name type="scientific">Protea cynaroides</name>
    <dbReference type="NCBI Taxonomy" id="273540"/>
    <lineage>
        <taxon>Eukaryota</taxon>
        <taxon>Viridiplantae</taxon>
        <taxon>Streptophyta</taxon>
        <taxon>Embryophyta</taxon>
        <taxon>Tracheophyta</taxon>
        <taxon>Spermatophyta</taxon>
        <taxon>Magnoliopsida</taxon>
        <taxon>Proteales</taxon>
        <taxon>Proteaceae</taxon>
        <taxon>Protea</taxon>
    </lineage>
</organism>
<accession>A0A9Q0KX08</accession>
<dbReference type="Proteomes" id="UP001141806">
    <property type="component" value="Unassembled WGS sequence"/>
</dbReference>
<evidence type="ECO:0000313" key="3">
    <source>
        <dbReference type="Proteomes" id="UP001141806"/>
    </source>
</evidence>
<keyword evidence="3" id="KW-1185">Reference proteome</keyword>
<comment type="caution">
    <text evidence="2">The sequence shown here is derived from an EMBL/GenBank/DDBJ whole genome shotgun (WGS) entry which is preliminary data.</text>
</comment>
<name>A0A9Q0KX08_9MAGN</name>
<keyword evidence="1" id="KW-0812">Transmembrane</keyword>
<evidence type="ECO:0000256" key="1">
    <source>
        <dbReference type="SAM" id="Phobius"/>
    </source>
</evidence>
<dbReference type="EMBL" id="JAMYWD010000002">
    <property type="protein sequence ID" value="KAJ4978363.1"/>
    <property type="molecule type" value="Genomic_DNA"/>
</dbReference>
<evidence type="ECO:0000313" key="2">
    <source>
        <dbReference type="EMBL" id="KAJ4978363.1"/>
    </source>
</evidence>